<dbReference type="Proteomes" id="UP000078284">
    <property type="component" value="Chromosome 5"/>
</dbReference>
<dbReference type="ExpressionAtlas" id="A0A178UN08">
    <property type="expression patterns" value="baseline and differential"/>
</dbReference>
<dbReference type="EMBL" id="LUHQ01000005">
    <property type="protein sequence ID" value="OAO94454.1"/>
    <property type="molecule type" value="Genomic_DNA"/>
</dbReference>
<reference evidence="3" key="1">
    <citation type="journal article" date="2016" name="Proc. Natl. Acad. Sci. U.S.A.">
        <title>Chromosome-level assembly of Arabidopsis thaliana Ler reveals the extent of translocation and inversion polymorphisms.</title>
        <authorList>
            <person name="Zapata L."/>
            <person name="Ding J."/>
            <person name="Willing E.M."/>
            <person name="Hartwig B."/>
            <person name="Bezdan D."/>
            <person name="Jiao W.B."/>
            <person name="Patel V."/>
            <person name="Velikkakam James G."/>
            <person name="Koornneef M."/>
            <person name="Ossowski S."/>
            <person name="Schneeberger K."/>
        </authorList>
    </citation>
    <scope>NUCLEOTIDE SEQUENCE [LARGE SCALE GENOMIC DNA]</scope>
    <source>
        <strain evidence="3">cv. Landsberg erecta</strain>
    </source>
</reference>
<organism evidence="2 3">
    <name type="scientific">Arabidopsis thaliana</name>
    <name type="common">Mouse-ear cress</name>
    <dbReference type="NCBI Taxonomy" id="3702"/>
    <lineage>
        <taxon>Eukaryota</taxon>
        <taxon>Viridiplantae</taxon>
        <taxon>Streptophyta</taxon>
        <taxon>Embryophyta</taxon>
        <taxon>Tracheophyta</taxon>
        <taxon>Spermatophyta</taxon>
        <taxon>Magnoliopsida</taxon>
        <taxon>eudicotyledons</taxon>
        <taxon>Gunneridae</taxon>
        <taxon>Pentapetalae</taxon>
        <taxon>rosids</taxon>
        <taxon>malvids</taxon>
        <taxon>Brassicales</taxon>
        <taxon>Brassicaceae</taxon>
        <taxon>Camelineae</taxon>
        <taxon>Arabidopsis</taxon>
    </lineage>
</organism>
<comment type="caution">
    <text evidence="2">The sequence shown here is derived from an EMBL/GenBank/DDBJ whole genome shotgun (WGS) entry which is preliminary data.</text>
</comment>
<gene>
    <name evidence="2" type="ordered locus">AXX17_At5g30800</name>
</gene>
<feature type="chain" id="PRO_5008094127" evidence="1">
    <location>
        <begin position="21"/>
        <end position="416"/>
    </location>
</feature>
<dbReference type="AlphaFoldDB" id="A0A178UN08"/>
<evidence type="ECO:0000313" key="2">
    <source>
        <dbReference type="EMBL" id="OAO94454.1"/>
    </source>
</evidence>
<name>A0A178UN08_ARATH</name>
<evidence type="ECO:0000256" key="1">
    <source>
        <dbReference type="SAM" id="SignalP"/>
    </source>
</evidence>
<proteinExistence type="predicted"/>
<evidence type="ECO:0000313" key="3">
    <source>
        <dbReference type="Proteomes" id="UP000078284"/>
    </source>
</evidence>
<keyword evidence="1" id="KW-0732">Signal</keyword>
<protein>
    <submittedName>
        <fullName evidence="2">Uncharacterized protein</fullName>
    </submittedName>
</protein>
<feature type="signal peptide" evidence="1">
    <location>
        <begin position="1"/>
        <end position="20"/>
    </location>
</feature>
<accession>A0A178UN08</accession>
<sequence length="416" mass="45976">MILFLFISSLIGILPKSRISAPVMLQLQFQHLYLLSSYLMDLLGEFVFPSFFSQRFISEEESSKSICASLEKSELSSSRSGPSPMAQTVCTHRISLMARVSLGPSVAPIPVSSSTAHDVSQSCLVAPLAFLRSVSFINLPNSILKMSCSIMTGSGRHVRVVVISLGWICHYQSRNLLNLEVFLLSDEKLSLKLLGLMLHSTHSLRDSGHHFAQLGVHSSSNNFFKFKLNHSASYLLGDAYQHSRTILEKPPRYVQSNLISSPLKSDIHCLGLNGRGLHSSLALLSFFWPCDYFWRLLQTIEKPSLQNHPCKPLVSFMEHLNKSSLALFARALYDHLLVGDFSKLVFIIGSFKTSKDLSNIASLSKLPVSACDSDFASSIEESVAVGIANKCSLYSVSLLVVLRSVNGMDRTSLSPR</sequence>